<name>A0ABY6U1C3_BIOOC</name>
<feature type="region of interest" description="Disordered" evidence="1">
    <location>
        <begin position="1"/>
        <end position="79"/>
    </location>
</feature>
<evidence type="ECO:0000313" key="2">
    <source>
        <dbReference type="EMBL" id="VUC24770.1"/>
    </source>
</evidence>
<evidence type="ECO:0000313" key="3">
    <source>
        <dbReference type="Proteomes" id="UP000766486"/>
    </source>
</evidence>
<comment type="caution">
    <text evidence="2">The sequence shown here is derived from an EMBL/GenBank/DDBJ whole genome shotgun (WGS) entry which is preliminary data.</text>
</comment>
<dbReference type="EMBL" id="CABFNS010000725">
    <property type="protein sequence ID" value="VUC24770.1"/>
    <property type="molecule type" value="Genomic_DNA"/>
</dbReference>
<feature type="compositionally biased region" description="Polar residues" evidence="1">
    <location>
        <begin position="37"/>
        <end position="52"/>
    </location>
</feature>
<organism evidence="2 3">
    <name type="scientific">Bionectria ochroleuca</name>
    <name type="common">Gliocladium roseum</name>
    <dbReference type="NCBI Taxonomy" id="29856"/>
    <lineage>
        <taxon>Eukaryota</taxon>
        <taxon>Fungi</taxon>
        <taxon>Dikarya</taxon>
        <taxon>Ascomycota</taxon>
        <taxon>Pezizomycotina</taxon>
        <taxon>Sordariomycetes</taxon>
        <taxon>Hypocreomycetidae</taxon>
        <taxon>Hypocreales</taxon>
        <taxon>Bionectriaceae</taxon>
        <taxon>Clonostachys</taxon>
    </lineage>
</organism>
<gene>
    <name evidence="2" type="ORF">CLO192961_LOCUS151160</name>
</gene>
<feature type="compositionally biased region" description="Polar residues" evidence="1">
    <location>
        <begin position="1"/>
        <end position="12"/>
    </location>
</feature>
<keyword evidence="3" id="KW-1185">Reference proteome</keyword>
<protein>
    <submittedName>
        <fullName evidence="2">Uncharacterized protein</fullName>
    </submittedName>
</protein>
<reference evidence="2 3" key="1">
    <citation type="submission" date="2019-06" db="EMBL/GenBank/DDBJ databases">
        <authorList>
            <person name="Broberg M."/>
        </authorList>
    </citation>
    <scope>NUCLEOTIDE SEQUENCE [LARGE SCALE GENOMIC DNA]</scope>
</reference>
<evidence type="ECO:0000256" key="1">
    <source>
        <dbReference type="SAM" id="MobiDB-lite"/>
    </source>
</evidence>
<feature type="compositionally biased region" description="Basic and acidic residues" evidence="1">
    <location>
        <begin position="68"/>
        <end position="79"/>
    </location>
</feature>
<dbReference type="Proteomes" id="UP000766486">
    <property type="component" value="Unassembled WGS sequence"/>
</dbReference>
<accession>A0ABY6U1C3</accession>
<proteinExistence type="predicted"/>
<sequence length="79" mass="8761">MSSEPQDPSQAESAVWDKQTRRKFEKQVAIRAASPAPSLTSKPVNPPANSTIPAKKPRNEVTNIGRTFLKDRTEANRDD</sequence>